<dbReference type="PANTHER" id="PTHR34144">
    <property type="entry name" value="CHROMOSOME 8, WHOLE GENOME SHOTGUN SEQUENCE"/>
    <property type="match status" value="1"/>
</dbReference>
<dbReference type="Proteomes" id="UP001342314">
    <property type="component" value="Unassembled WGS sequence"/>
</dbReference>
<gene>
    <name evidence="2" type="ORF">Rhopal_003396-T1</name>
</gene>
<comment type="caution">
    <text evidence="2">The sequence shown here is derived from an EMBL/GenBank/DDBJ whole genome shotgun (WGS) entry which is preliminary data.</text>
</comment>
<sequence length="695" mass="76421">MVPSGLRASWDLPVDDLLGHPVLATHQTPLCRLNSFHQDRYGPLLPSYGNGGRRARASRQIVHEEDAHGRRRNRTVRAVPPHDVPHNRLNYFVALNLYDSATVLPALIRALHSVLTSLGPTRFHISIYENGSKDDTPVQLFLLAKLLRQLGAGYTIISDPQREAGWVQGSRISGLAGVRNRVMQPLYDAPRGTWDRVLFLNDVHLCQAEVLEILLQNEVQGADMSCGMDFKELRIPEFEASGYPLLFYDLWVARDMQGLPFYEIKQPGGHWTLPSPVMPLSDSRFRYDSLLPTQVYSCFNGITVLDAALFEAPHSLRFRADISGTDEHSECFLLCSDIWKTLSPQRLDGSPNPHARPGRGARIQIVPRASVGYTAGEYERARKDRNTTAFEVDGEERRRRNRDELIESPKSKKHVPDPMVPSKEQSCANYRPACSLCLRGAASRNLPASGVRCVYSGSSMFATAEDKAFEAARGGRGATCDWGEAVTVSGDEEGEAQPREEGNEAVKREEERDENAVSTSRRHTETFETPADASLSSPSTAQLRPSAPLPFSTSPISPVSPRSFRYTRIESPPPTPKADPSTPEATTVTDLRACPIVSVPPLVSADAPPHSPPRSFRQSSLDDTLARAFTSESRVLAPHPLSQAPLESGVSVPVVPAPTLLAATALAPFWSGGPLSHEEVMGWTGLHYVARKSGI</sequence>
<feature type="compositionally biased region" description="Polar residues" evidence="1">
    <location>
        <begin position="534"/>
        <end position="543"/>
    </location>
</feature>
<accession>A0AAV5GKL6</accession>
<evidence type="ECO:0000313" key="3">
    <source>
        <dbReference type="Proteomes" id="UP001342314"/>
    </source>
</evidence>
<dbReference type="EMBL" id="BQKY01000006">
    <property type="protein sequence ID" value="GJN90385.1"/>
    <property type="molecule type" value="Genomic_DNA"/>
</dbReference>
<organism evidence="2 3">
    <name type="scientific">Rhodotorula paludigena</name>
    <dbReference type="NCBI Taxonomy" id="86838"/>
    <lineage>
        <taxon>Eukaryota</taxon>
        <taxon>Fungi</taxon>
        <taxon>Dikarya</taxon>
        <taxon>Basidiomycota</taxon>
        <taxon>Pucciniomycotina</taxon>
        <taxon>Microbotryomycetes</taxon>
        <taxon>Sporidiobolales</taxon>
        <taxon>Sporidiobolaceae</taxon>
        <taxon>Rhodotorula</taxon>
    </lineage>
</organism>
<evidence type="ECO:0000256" key="1">
    <source>
        <dbReference type="SAM" id="MobiDB-lite"/>
    </source>
</evidence>
<dbReference type="PANTHER" id="PTHR34144:SF7">
    <property type="entry name" value="EXPORT PROTEIN (CAP59), PUTATIVE (AFU_ORTHOLOGUE AFUA_7G05020)-RELATED"/>
    <property type="match status" value="1"/>
</dbReference>
<feature type="compositionally biased region" description="Basic and acidic residues" evidence="1">
    <location>
        <begin position="496"/>
        <end position="510"/>
    </location>
</feature>
<feature type="region of interest" description="Disordered" evidence="1">
    <location>
        <begin position="386"/>
        <end position="425"/>
    </location>
</feature>
<feature type="region of interest" description="Disordered" evidence="1">
    <location>
        <begin position="488"/>
        <end position="586"/>
    </location>
</feature>
<evidence type="ECO:0008006" key="4">
    <source>
        <dbReference type="Google" id="ProtNLM"/>
    </source>
</evidence>
<evidence type="ECO:0000313" key="2">
    <source>
        <dbReference type="EMBL" id="GJN90385.1"/>
    </source>
</evidence>
<name>A0AAV5GKL6_9BASI</name>
<dbReference type="AlphaFoldDB" id="A0AAV5GKL6"/>
<feature type="compositionally biased region" description="Basic and acidic residues" evidence="1">
    <location>
        <begin position="395"/>
        <end position="416"/>
    </location>
</feature>
<protein>
    <recommendedName>
        <fullName evidence="4">Glycosyltransferase family 69 protein</fullName>
    </recommendedName>
</protein>
<reference evidence="2 3" key="1">
    <citation type="submission" date="2021-12" db="EMBL/GenBank/DDBJ databases">
        <title>High titer production of polyol ester of fatty acids by Rhodotorula paludigena BS15 towards product separation-free biomass refinery.</title>
        <authorList>
            <person name="Mano J."/>
            <person name="Ono H."/>
            <person name="Tanaka T."/>
            <person name="Naito K."/>
            <person name="Sushida H."/>
            <person name="Ike M."/>
            <person name="Tokuyasu K."/>
            <person name="Kitaoka M."/>
        </authorList>
    </citation>
    <scope>NUCLEOTIDE SEQUENCE [LARGE SCALE GENOMIC DNA]</scope>
    <source>
        <strain evidence="2 3">BS15</strain>
    </source>
</reference>
<keyword evidence="3" id="KW-1185">Reference proteome</keyword>
<dbReference type="InterPro" id="IPR021047">
    <property type="entry name" value="Mannosyltransferase_CMT1"/>
</dbReference>
<dbReference type="Pfam" id="PF11735">
    <property type="entry name" value="CAP59_mtransfer"/>
    <property type="match status" value="1"/>
</dbReference>
<proteinExistence type="predicted"/>